<protein>
    <submittedName>
        <fullName evidence="2">Golgi-specific brefeldin a-resistance guanine nucleotide exchange factor</fullName>
    </submittedName>
</protein>
<name>A0AAV7Z298_9EUKA</name>
<comment type="caution">
    <text evidence="2">The sequence shown here is derived from an EMBL/GenBank/DDBJ whole genome shotgun (WGS) entry which is preliminary data.</text>
</comment>
<feature type="domain" description="GBF1-like tetratricopeptide repeats" evidence="1">
    <location>
        <begin position="23"/>
        <end position="192"/>
    </location>
</feature>
<dbReference type="AlphaFoldDB" id="A0AAV7Z298"/>
<dbReference type="Pfam" id="PF23325">
    <property type="entry name" value="TPR_28"/>
    <property type="match status" value="1"/>
</dbReference>
<evidence type="ECO:0000259" key="1">
    <source>
        <dbReference type="Pfam" id="PF23325"/>
    </source>
</evidence>
<accession>A0AAV7Z298</accession>
<gene>
    <name evidence="2" type="ORF">M0812_02227</name>
</gene>
<organism evidence="2 3">
    <name type="scientific">Anaeramoeba flamelloides</name>
    <dbReference type="NCBI Taxonomy" id="1746091"/>
    <lineage>
        <taxon>Eukaryota</taxon>
        <taxon>Metamonada</taxon>
        <taxon>Anaeramoebidae</taxon>
        <taxon>Anaeramoeba</taxon>
    </lineage>
</organism>
<reference evidence="2" key="1">
    <citation type="submission" date="2022-08" db="EMBL/GenBank/DDBJ databases">
        <title>Novel sulphate-reducing endosymbionts in the free-living metamonad Anaeramoeba.</title>
        <authorList>
            <person name="Jerlstrom-Hultqvist J."/>
            <person name="Cepicka I."/>
            <person name="Gallot-Lavallee L."/>
            <person name="Salas-Leiva D."/>
            <person name="Curtis B.A."/>
            <person name="Zahonova K."/>
            <person name="Pipaliya S."/>
            <person name="Dacks J."/>
            <person name="Roger A.J."/>
        </authorList>
    </citation>
    <scope>NUCLEOTIDE SEQUENCE</scope>
    <source>
        <strain evidence="2">Busselton2</strain>
    </source>
</reference>
<proteinExistence type="predicted"/>
<dbReference type="Proteomes" id="UP001146793">
    <property type="component" value="Unassembled WGS sequence"/>
</dbReference>
<sequence>MKLFMIVHDNIVKKSMQYESQNWNKVWEPFLQSLKEICSDPRKELTLKAYQNLCHILFSECGCNLNRTNLKKCFDTILLSLVNVENIEKQQLIYLRLSSISLISKMLLLHLSKLIQLSDFTCLWLKTIQLFYILIGKNPNKLIESSQEIIKNMILVCSKEGIFQPPIQNQQEINLIIWNKTWPILDPFFPKFKRRIISN</sequence>
<dbReference type="InterPro" id="IPR056604">
    <property type="entry name" value="GBF1-like_TPR"/>
</dbReference>
<dbReference type="EMBL" id="JANTQA010000042">
    <property type="protein sequence ID" value="KAJ3435097.1"/>
    <property type="molecule type" value="Genomic_DNA"/>
</dbReference>
<evidence type="ECO:0000313" key="3">
    <source>
        <dbReference type="Proteomes" id="UP001146793"/>
    </source>
</evidence>
<evidence type="ECO:0000313" key="2">
    <source>
        <dbReference type="EMBL" id="KAJ3435097.1"/>
    </source>
</evidence>